<organism evidence="2 3">
    <name type="scientific">Chloroflexus islandicus</name>
    <dbReference type="NCBI Taxonomy" id="1707952"/>
    <lineage>
        <taxon>Bacteria</taxon>
        <taxon>Bacillati</taxon>
        <taxon>Chloroflexota</taxon>
        <taxon>Chloroflexia</taxon>
        <taxon>Chloroflexales</taxon>
        <taxon>Chloroflexineae</taxon>
        <taxon>Chloroflexaceae</taxon>
        <taxon>Chloroflexus</taxon>
    </lineage>
</organism>
<dbReference type="Pfam" id="PF08241">
    <property type="entry name" value="Methyltransf_11"/>
    <property type="match status" value="1"/>
</dbReference>
<proteinExistence type="predicted"/>
<dbReference type="RefSeq" id="WP_066790727.1">
    <property type="nucleotide sequence ID" value="NZ_LWQS01000091.1"/>
</dbReference>
<sequence length="213" mass="24429">MGAIVRQSGLPPEYFERYDESDDRLFYLYPRLTAHIDELACCAVTQLIREELPNGGCLLDLMSSYVSHLPTDIPLTRVVGLGLNEEELRLNRQLHEYVIHDLNENPQLPFADATFDGVICTVSVQYMTRPVEVFAEVARILKPGGPFIVTFSNRCFPSKAVRVWLATNDRQHMELVRYYFELAGGFEQIRCLDRSPHHWLSDPLYAVVGRRVV</sequence>
<name>A0A178M0F0_9CHLR</name>
<protein>
    <submittedName>
        <fullName evidence="2">Methyltransferase type 11</fullName>
    </submittedName>
</protein>
<evidence type="ECO:0000313" key="2">
    <source>
        <dbReference type="EMBL" id="OAN40835.1"/>
    </source>
</evidence>
<evidence type="ECO:0000313" key="3">
    <source>
        <dbReference type="Proteomes" id="UP000078287"/>
    </source>
</evidence>
<dbReference type="EMBL" id="LWQS01000091">
    <property type="protein sequence ID" value="OAN40835.1"/>
    <property type="molecule type" value="Genomic_DNA"/>
</dbReference>
<feature type="domain" description="Methyltransferase type 11" evidence="1">
    <location>
        <begin position="76"/>
        <end position="149"/>
    </location>
</feature>
<keyword evidence="2" id="KW-0808">Transferase</keyword>
<dbReference type="GO" id="GO:0008757">
    <property type="term" value="F:S-adenosylmethionine-dependent methyltransferase activity"/>
    <property type="evidence" value="ECO:0007669"/>
    <property type="project" value="InterPro"/>
</dbReference>
<dbReference type="CDD" id="cd02440">
    <property type="entry name" value="AdoMet_MTases"/>
    <property type="match status" value="1"/>
</dbReference>
<dbReference type="InterPro" id="IPR013216">
    <property type="entry name" value="Methyltransf_11"/>
</dbReference>
<evidence type="ECO:0000259" key="1">
    <source>
        <dbReference type="Pfam" id="PF08241"/>
    </source>
</evidence>
<dbReference type="SUPFAM" id="SSF53335">
    <property type="entry name" value="S-adenosyl-L-methionine-dependent methyltransferases"/>
    <property type="match status" value="1"/>
</dbReference>
<dbReference type="STRING" id="1707952.A6A03_19220"/>
<keyword evidence="3" id="KW-1185">Reference proteome</keyword>
<dbReference type="InterPro" id="IPR029063">
    <property type="entry name" value="SAM-dependent_MTases_sf"/>
</dbReference>
<gene>
    <name evidence="2" type="ORF">A6A03_19220</name>
</gene>
<dbReference type="Gene3D" id="3.40.50.150">
    <property type="entry name" value="Vaccinia Virus protein VP39"/>
    <property type="match status" value="1"/>
</dbReference>
<accession>A0A178M0F0</accession>
<dbReference type="AlphaFoldDB" id="A0A178M0F0"/>
<dbReference type="PANTHER" id="PTHR43036:SF2">
    <property type="entry name" value="OS04G0481300 PROTEIN"/>
    <property type="match status" value="1"/>
</dbReference>
<dbReference type="GO" id="GO:0032259">
    <property type="term" value="P:methylation"/>
    <property type="evidence" value="ECO:0007669"/>
    <property type="project" value="UniProtKB-KW"/>
</dbReference>
<keyword evidence="2" id="KW-0489">Methyltransferase</keyword>
<dbReference type="OrthoDB" id="9772751at2"/>
<reference evidence="2 3" key="1">
    <citation type="submission" date="2016-04" db="EMBL/GenBank/DDBJ databases">
        <title>Chloroflexus islandicus sp. nov., a thermophilic filamentous anoxygenic phototrophic bacterium from geyser Strokkur (Iceland).</title>
        <authorList>
            <person name="Gaisin V.A."/>
            <person name="Kalashnikov A.M."/>
            <person name="Sukhacheva M.V."/>
            <person name="Grouzdev D.S."/>
            <person name="Ivanov T.M."/>
            <person name="Kuznetsov B."/>
            <person name="Gorlenko V.M."/>
        </authorList>
    </citation>
    <scope>NUCLEOTIDE SEQUENCE [LARGE SCALE GENOMIC DNA]</scope>
    <source>
        <strain evidence="3">isl-2</strain>
    </source>
</reference>
<dbReference type="PANTHER" id="PTHR43036">
    <property type="entry name" value="OSJNBB0011N17.9 PROTEIN"/>
    <property type="match status" value="1"/>
</dbReference>
<dbReference type="Proteomes" id="UP000078287">
    <property type="component" value="Unassembled WGS sequence"/>
</dbReference>
<comment type="caution">
    <text evidence="2">The sequence shown here is derived from an EMBL/GenBank/DDBJ whole genome shotgun (WGS) entry which is preliminary data.</text>
</comment>